<feature type="domain" description="DUF4283" evidence="2">
    <location>
        <begin position="166"/>
        <end position="247"/>
    </location>
</feature>
<keyword evidence="3" id="KW-0808">Transferase</keyword>
<dbReference type="InterPro" id="IPR025558">
    <property type="entry name" value="DUF4283"/>
</dbReference>
<sequence length="371" mass="42147">MSRNVTVNEDVKGDSEISTQIEVSDGSMGCDGEDNNGGKQSNVQEECKVEEENQKKSSMNSEESVGLSGDQEVTELGDVVNSESGSGNVYCTAANNSVDNIINIQFGEFAMDSNKVPTRVNDVSYGKNVTKSLSTNGNKLYTIPTSVNSKGEEVVVFDEELVLEGCEKWKFTVYGYFVGCKMHVNVLKYNIRRMWTRFGLKDIVVDYDEMCFFKFKDEEGMKYAIDQSPWIVNEKPLIVQKWDPKTVIEKKTPWRSIMMDQMTSDMCKEGSGRLGYARVLIEVDAKKEYLEKIEINYVDSMNRVKMTKWVKVEYSWKPDRCNHCKVFGHNVRHCKDQQKKAINGANKEASTYENKIDSEGFVEVKNSKKTS</sequence>
<dbReference type="EMBL" id="BKCJ010396501">
    <property type="protein sequence ID" value="GFA27471.1"/>
    <property type="molecule type" value="Genomic_DNA"/>
</dbReference>
<gene>
    <name evidence="3" type="ORF">Tci_599443</name>
</gene>
<accession>A0A699JC90</accession>
<comment type="caution">
    <text evidence="3">The sequence shown here is derived from an EMBL/GenBank/DDBJ whole genome shotgun (WGS) entry which is preliminary data.</text>
</comment>
<protein>
    <submittedName>
        <fullName evidence="3">RNA-directed DNA polymerase, eukaryota, reverse transcriptase zinc-binding domain protein</fullName>
    </submittedName>
</protein>
<dbReference type="AlphaFoldDB" id="A0A699JC90"/>
<dbReference type="PANTHER" id="PTHR31286">
    <property type="entry name" value="GLYCINE-RICH CELL WALL STRUCTURAL PROTEIN 1.8-LIKE"/>
    <property type="match status" value="1"/>
</dbReference>
<dbReference type="GO" id="GO:0003964">
    <property type="term" value="F:RNA-directed DNA polymerase activity"/>
    <property type="evidence" value="ECO:0007669"/>
    <property type="project" value="UniProtKB-KW"/>
</dbReference>
<evidence type="ECO:0000313" key="3">
    <source>
        <dbReference type="EMBL" id="GFA27471.1"/>
    </source>
</evidence>
<dbReference type="Pfam" id="PF14111">
    <property type="entry name" value="DUF4283"/>
    <property type="match status" value="1"/>
</dbReference>
<keyword evidence="3" id="KW-0695">RNA-directed DNA polymerase</keyword>
<feature type="region of interest" description="Disordered" evidence="1">
    <location>
        <begin position="1"/>
        <end position="69"/>
    </location>
</feature>
<organism evidence="3">
    <name type="scientific">Tanacetum cinerariifolium</name>
    <name type="common">Dalmatian daisy</name>
    <name type="synonym">Chrysanthemum cinerariifolium</name>
    <dbReference type="NCBI Taxonomy" id="118510"/>
    <lineage>
        <taxon>Eukaryota</taxon>
        <taxon>Viridiplantae</taxon>
        <taxon>Streptophyta</taxon>
        <taxon>Embryophyta</taxon>
        <taxon>Tracheophyta</taxon>
        <taxon>Spermatophyta</taxon>
        <taxon>Magnoliopsida</taxon>
        <taxon>eudicotyledons</taxon>
        <taxon>Gunneridae</taxon>
        <taxon>Pentapetalae</taxon>
        <taxon>asterids</taxon>
        <taxon>campanulids</taxon>
        <taxon>Asterales</taxon>
        <taxon>Asteraceae</taxon>
        <taxon>Asteroideae</taxon>
        <taxon>Anthemideae</taxon>
        <taxon>Anthemidinae</taxon>
        <taxon>Tanacetum</taxon>
    </lineage>
</organism>
<evidence type="ECO:0000259" key="2">
    <source>
        <dbReference type="Pfam" id="PF14111"/>
    </source>
</evidence>
<dbReference type="PANTHER" id="PTHR31286:SF99">
    <property type="entry name" value="DUF4283 DOMAIN-CONTAINING PROTEIN"/>
    <property type="match status" value="1"/>
</dbReference>
<feature type="compositionally biased region" description="Basic and acidic residues" evidence="1">
    <location>
        <begin position="45"/>
        <end position="55"/>
    </location>
</feature>
<proteinExistence type="predicted"/>
<reference evidence="3" key="1">
    <citation type="journal article" date="2019" name="Sci. Rep.">
        <title>Draft genome of Tanacetum cinerariifolium, the natural source of mosquito coil.</title>
        <authorList>
            <person name="Yamashiro T."/>
            <person name="Shiraishi A."/>
            <person name="Satake H."/>
            <person name="Nakayama K."/>
        </authorList>
    </citation>
    <scope>NUCLEOTIDE SEQUENCE</scope>
</reference>
<name>A0A699JC90_TANCI</name>
<keyword evidence="3" id="KW-0548">Nucleotidyltransferase</keyword>
<evidence type="ECO:0000256" key="1">
    <source>
        <dbReference type="SAM" id="MobiDB-lite"/>
    </source>
</evidence>
<dbReference type="InterPro" id="IPR040256">
    <property type="entry name" value="At4g02000-like"/>
</dbReference>